<evidence type="ECO:0000256" key="9">
    <source>
        <dbReference type="SAM" id="MobiDB-lite"/>
    </source>
</evidence>
<reference evidence="10" key="2">
    <citation type="journal article" date="2019" name="IMA Fungus">
        <title>Genome sequencing and comparison of five Tilletia species to identify candidate genes for the detection of regulated species infecting wheat.</title>
        <authorList>
            <person name="Nguyen H.D.T."/>
            <person name="Sultana T."/>
            <person name="Kesanakurti P."/>
            <person name="Hambleton S."/>
        </authorList>
    </citation>
    <scope>NUCLEOTIDE SEQUENCE</scope>
    <source>
        <strain evidence="10">DAOMC 236416</strain>
    </source>
</reference>
<keyword evidence="7" id="KW-0496">Mitochondrion</keyword>
<keyword evidence="8" id="KW-0472">Membrane</keyword>
<feature type="region of interest" description="Disordered" evidence="9">
    <location>
        <begin position="146"/>
        <end position="171"/>
    </location>
</feature>
<reference evidence="10" key="1">
    <citation type="submission" date="2016-04" db="EMBL/GenBank/DDBJ databases">
        <authorList>
            <person name="Nguyen H.D."/>
            <person name="Samba Siva P."/>
            <person name="Cullis J."/>
            <person name="Levesque C.A."/>
            <person name="Hambleton S."/>
        </authorList>
    </citation>
    <scope>NUCLEOTIDE SEQUENCE</scope>
    <source>
        <strain evidence="10">DAOMC 236416</strain>
    </source>
</reference>
<dbReference type="PANTHER" id="PTHR12653">
    <property type="entry name" value="NADH-UBIQUINONE OXIDOREDUCTASE 13 KD-B SUBUNIT"/>
    <property type="match status" value="1"/>
</dbReference>
<sequence length="171" mass="18596">MLSASRILRSAASPALRAASAAGNVSAGPSISTPSIAPRTKQTTEIFGIDVHPSPLTDLRETYKRTLSTLNALPEGTVYRQATEALTSHRLSIIENALSQSKVVDEDVIKSVEDKLDLGQIEEVIMQANDEFGLVAKMIDWKASEPLEHPPSASQWKYFDMTEEAGEGEQK</sequence>
<evidence type="ECO:0000256" key="3">
    <source>
        <dbReference type="ARBA" id="ARBA00022448"/>
    </source>
</evidence>
<keyword evidence="5" id="KW-0999">Mitochondrion inner membrane</keyword>
<comment type="caution">
    <text evidence="10">The sequence shown here is derived from an EMBL/GenBank/DDBJ whole genome shotgun (WGS) entry which is preliminary data.</text>
</comment>
<evidence type="ECO:0000256" key="4">
    <source>
        <dbReference type="ARBA" id="ARBA00022660"/>
    </source>
</evidence>
<dbReference type="GO" id="GO:0022904">
    <property type="term" value="P:respiratory electron transport chain"/>
    <property type="evidence" value="ECO:0007669"/>
    <property type="project" value="InterPro"/>
</dbReference>
<keyword evidence="11" id="KW-1185">Reference proteome</keyword>
<evidence type="ECO:0000313" key="10">
    <source>
        <dbReference type="EMBL" id="KAE8248881.1"/>
    </source>
</evidence>
<keyword evidence="4" id="KW-0679">Respiratory chain</keyword>
<accession>A0A177TQ15</accession>
<evidence type="ECO:0000256" key="2">
    <source>
        <dbReference type="ARBA" id="ARBA00010261"/>
    </source>
</evidence>
<evidence type="ECO:0000256" key="5">
    <source>
        <dbReference type="ARBA" id="ARBA00022792"/>
    </source>
</evidence>
<dbReference type="EMBL" id="LWDF02000423">
    <property type="protein sequence ID" value="KAE8248881.1"/>
    <property type="molecule type" value="Genomic_DNA"/>
</dbReference>
<keyword evidence="3" id="KW-0813">Transport</keyword>
<evidence type="ECO:0000256" key="1">
    <source>
        <dbReference type="ARBA" id="ARBA00004443"/>
    </source>
</evidence>
<gene>
    <name evidence="10" type="ORF">A4X13_0g5437</name>
</gene>
<evidence type="ECO:0000256" key="7">
    <source>
        <dbReference type="ARBA" id="ARBA00023128"/>
    </source>
</evidence>
<protein>
    <recommendedName>
        <fullName evidence="12">NADH dehydrogenase [ubiquinone] 1 alpha subcomplex subunit 5</fullName>
    </recommendedName>
</protein>
<comment type="similarity">
    <text evidence="2">Belongs to the complex I NDUFA5 subunit family.</text>
</comment>
<dbReference type="PANTHER" id="PTHR12653:SF0">
    <property type="entry name" value="NADH DEHYDROGENASE [UBIQUINONE] 1 ALPHA SUBCOMPLEX SUBUNIT 5"/>
    <property type="match status" value="1"/>
</dbReference>
<keyword evidence="6" id="KW-0249">Electron transport</keyword>
<dbReference type="AlphaFoldDB" id="A0A177TQ15"/>
<evidence type="ECO:0000256" key="8">
    <source>
        <dbReference type="ARBA" id="ARBA00023136"/>
    </source>
</evidence>
<feature type="compositionally biased region" description="Acidic residues" evidence="9">
    <location>
        <begin position="161"/>
        <end position="171"/>
    </location>
</feature>
<name>A0A177TQ15_9BASI</name>
<evidence type="ECO:0000256" key="6">
    <source>
        <dbReference type="ARBA" id="ARBA00022982"/>
    </source>
</evidence>
<dbReference type="Pfam" id="PF04716">
    <property type="entry name" value="ETC_C1_NDUFA5"/>
    <property type="match status" value="1"/>
</dbReference>
<comment type="subcellular location">
    <subcellularLocation>
        <location evidence="1">Mitochondrion inner membrane</location>
        <topology evidence="1">Peripheral membrane protein</topology>
        <orientation evidence="1">Matrix side</orientation>
    </subcellularLocation>
</comment>
<evidence type="ECO:0000313" key="11">
    <source>
        <dbReference type="Proteomes" id="UP000077521"/>
    </source>
</evidence>
<dbReference type="GO" id="GO:0005743">
    <property type="term" value="C:mitochondrial inner membrane"/>
    <property type="evidence" value="ECO:0007669"/>
    <property type="project" value="UniProtKB-SubCell"/>
</dbReference>
<evidence type="ECO:0008006" key="12">
    <source>
        <dbReference type="Google" id="ProtNLM"/>
    </source>
</evidence>
<organism evidence="10 11">
    <name type="scientific">Tilletia indica</name>
    <dbReference type="NCBI Taxonomy" id="43049"/>
    <lineage>
        <taxon>Eukaryota</taxon>
        <taxon>Fungi</taxon>
        <taxon>Dikarya</taxon>
        <taxon>Basidiomycota</taxon>
        <taxon>Ustilaginomycotina</taxon>
        <taxon>Exobasidiomycetes</taxon>
        <taxon>Tilletiales</taxon>
        <taxon>Tilletiaceae</taxon>
        <taxon>Tilletia</taxon>
    </lineage>
</organism>
<dbReference type="Proteomes" id="UP000077521">
    <property type="component" value="Unassembled WGS sequence"/>
</dbReference>
<dbReference type="InterPro" id="IPR006806">
    <property type="entry name" value="NDUFA5"/>
</dbReference>
<proteinExistence type="inferred from homology"/>